<gene>
    <name evidence="5" type="ORF">CTEN0397_LOCUS3369</name>
</gene>
<feature type="domain" description="Response regulatory" evidence="4">
    <location>
        <begin position="349"/>
        <end position="473"/>
    </location>
</feature>
<organism evidence="5">
    <name type="scientific">Cyclophora tenuis</name>
    <name type="common">Marine diatom</name>
    <dbReference type="NCBI Taxonomy" id="216820"/>
    <lineage>
        <taxon>Eukaryota</taxon>
        <taxon>Sar</taxon>
        <taxon>Stramenopiles</taxon>
        <taxon>Ochrophyta</taxon>
        <taxon>Bacillariophyta</taxon>
        <taxon>Fragilariophyceae</taxon>
        <taxon>Fragilariophycidae</taxon>
        <taxon>Cyclophorales</taxon>
        <taxon>Cyclophoraceae</taxon>
        <taxon>Cyclophora</taxon>
    </lineage>
</organism>
<accession>A0A7S1D001</accession>
<keyword evidence="1 2" id="KW-0597">Phosphoprotein</keyword>
<dbReference type="Pfam" id="PF00072">
    <property type="entry name" value="Response_reg"/>
    <property type="match status" value="1"/>
</dbReference>
<dbReference type="InterPro" id="IPR011006">
    <property type="entry name" value="CheY-like_superfamily"/>
</dbReference>
<evidence type="ECO:0000256" key="2">
    <source>
        <dbReference type="PROSITE-ProRule" id="PRU00169"/>
    </source>
</evidence>
<dbReference type="AlphaFoldDB" id="A0A7S1D001"/>
<feature type="compositionally biased region" description="Basic and acidic residues" evidence="3">
    <location>
        <begin position="201"/>
        <end position="238"/>
    </location>
</feature>
<dbReference type="InterPro" id="IPR050956">
    <property type="entry name" value="2C_system_His_kinase"/>
</dbReference>
<dbReference type="SUPFAM" id="SSF52172">
    <property type="entry name" value="CheY-like"/>
    <property type="match status" value="1"/>
</dbReference>
<evidence type="ECO:0000259" key="4">
    <source>
        <dbReference type="PROSITE" id="PS50110"/>
    </source>
</evidence>
<protein>
    <recommendedName>
        <fullName evidence="4">Response regulatory domain-containing protein</fullName>
    </recommendedName>
</protein>
<dbReference type="PANTHER" id="PTHR43719">
    <property type="entry name" value="TWO-COMPONENT HISTIDINE KINASE"/>
    <property type="match status" value="1"/>
</dbReference>
<evidence type="ECO:0000256" key="3">
    <source>
        <dbReference type="SAM" id="MobiDB-lite"/>
    </source>
</evidence>
<sequence length="489" mass="55363">MKRMNGFQAGPPMAAIGALDVFAHNLSNEECFRIRRDEQMKTILQWMESNRAARQNGRDARGFSTQDQQQYLTPDFVSSINEVHGTPSQNAYLRMLGWLSRIPFDEDELTSLRKYFYDSDGGEGDRGSDGYINLKLRGDLLAALDSGIADEIRETIPVFEGDYRGSVGLDLDHLKGGSSRWETLRGNFTERMPSSELEAEEGYRERDEAGDARDLGKEDNGPPQHSDKEYVFHMEQQHHNSVQSMHSESYSAQSKQSLQSESERSNASGAGERRTKMKPRITMFPAFEAKLEELKATAKEMMDYEDDPEQQDIILTQYAEASLTILRQLKYHCMHSGLDGWRQGGLRRKVLIVDDSLVTRKMVSRAFEKANFIVDTAENGVEGVMKLKKAIYDIAFMDIDMPVMNGFEATKALRQWEDTHRPGARQPICALTAAYVDDFERSELMKFKEAGLDVMESKPCNIPRLFKVVDDVSPMFSDLSISVSQASTS</sequence>
<evidence type="ECO:0000313" key="5">
    <source>
        <dbReference type="EMBL" id="CAD8932344.1"/>
    </source>
</evidence>
<dbReference type="GO" id="GO:0000160">
    <property type="term" value="P:phosphorelay signal transduction system"/>
    <property type="evidence" value="ECO:0007669"/>
    <property type="project" value="InterPro"/>
</dbReference>
<name>A0A7S1D001_CYCTE</name>
<feature type="region of interest" description="Disordered" evidence="3">
    <location>
        <begin position="185"/>
        <end position="278"/>
    </location>
</feature>
<dbReference type="EMBL" id="HBFW01005252">
    <property type="protein sequence ID" value="CAD8932344.1"/>
    <property type="molecule type" value="Transcribed_RNA"/>
</dbReference>
<proteinExistence type="predicted"/>
<dbReference type="PANTHER" id="PTHR43719:SF28">
    <property type="entry name" value="PEROXIDE STRESS-ACTIVATED HISTIDINE KINASE MAK1-RELATED"/>
    <property type="match status" value="1"/>
</dbReference>
<dbReference type="CDD" id="cd17546">
    <property type="entry name" value="REC_hyHK_CKI1_RcsC-like"/>
    <property type="match status" value="1"/>
</dbReference>
<dbReference type="PROSITE" id="PS50110">
    <property type="entry name" value="RESPONSE_REGULATORY"/>
    <property type="match status" value="1"/>
</dbReference>
<dbReference type="InterPro" id="IPR001789">
    <property type="entry name" value="Sig_transdc_resp-reg_receiver"/>
</dbReference>
<feature type="modified residue" description="4-aspartylphosphate" evidence="2">
    <location>
        <position position="398"/>
    </location>
</feature>
<dbReference type="SMART" id="SM00448">
    <property type="entry name" value="REC"/>
    <property type="match status" value="1"/>
</dbReference>
<reference evidence="5" key="1">
    <citation type="submission" date="2021-01" db="EMBL/GenBank/DDBJ databases">
        <authorList>
            <person name="Corre E."/>
            <person name="Pelletier E."/>
            <person name="Niang G."/>
            <person name="Scheremetjew M."/>
            <person name="Finn R."/>
            <person name="Kale V."/>
            <person name="Holt S."/>
            <person name="Cochrane G."/>
            <person name="Meng A."/>
            <person name="Brown T."/>
            <person name="Cohen L."/>
        </authorList>
    </citation>
    <scope>NUCLEOTIDE SEQUENCE</scope>
    <source>
        <strain evidence="5">ECT3854</strain>
    </source>
</reference>
<evidence type="ECO:0000256" key="1">
    <source>
        <dbReference type="ARBA" id="ARBA00022553"/>
    </source>
</evidence>
<feature type="compositionally biased region" description="Polar residues" evidence="3">
    <location>
        <begin position="239"/>
        <end position="268"/>
    </location>
</feature>
<dbReference type="Gene3D" id="3.40.50.2300">
    <property type="match status" value="1"/>
</dbReference>